<feature type="compositionally biased region" description="Low complexity" evidence="7">
    <location>
        <begin position="48"/>
        <end position="69"/>
    </location>
</feature>
<reference evidence="8" key="2">
    <citation type="journal article" date="2023" name="IMA Fungus">
        <title>Comparative genomic study of the Penicillium genus elucidates a diverse pangenome and 15 lateral gene transfer events.</title>
        <authorList>
            <person name="Petersen C."/>
            <person name="Sorensen T."/>
            <person name="Nielsen M.R."/>
            <person name="Sondergaard T.E."/>
            <person name="Sorensen J.L."/>
            <person name="Fitzpatrick D.A."/>
            <person name="Frisvad J.C."/>
            <person name="Nielsen K.L."/>
        </authorList>
    </citation>
    <scope>NUCLEOTIDE SEQUENCE</scope>
    <source>
        <strain evidence="8">IBT 21917</strain>
    </source>
</reference>
<feature type="compositionally biased region" description="Basic and acidic residues" evidence="7">
    <location>
        <begin position="109"/>
        <end position="120"/>
    </location>
</feature>
<evidence type="ECO:0000313" key="8">
    <source>
        <dbReference type="EMBL" id="KAJ5162057.1"/>
    </source>
</evidence>
<dbReference type="EMBL" id="JAPQKO010000005">
    <property type="protein sequence ID" value="KAJ5162057.1"/>
    <property type="molecule type" value="Genomic_DNA"/>
</dbReference>
<gene>
    <name evidence="8" type="ORF">N7492_007449</name>
</gene>
<dbReference type="GO" id="GO:0046982">
    <property type="term" value="F:protein heterodimerization activity"/>
    <property type="evidence" value="ECO:0007669"/>
    <property type="project" value="InterPro"/>
</dbReference>
<dbReference type="Proteomes" id="UP001146351">
    <property type="component" value="Unassembled WGS sequence"/>
</dbReference>
<feature type="region of interest" description="Disordered" evidence="7">
    <location>
        <begin position="1"/>
        <end position="124"/>
    </location>
</feature>
<keyword evidence="4" id="KW-0238">DNA-binding</keyword>
<dbReference type="GO" id="GO:0003677">
    <property type="term" value="F:DNA binding"/>
    <property type="evidence" value="ECO:0007669"/>
    <property type="project" value="UniProtKB-KW"/>
</dbReference>
<proteinExistence type="inferred from homology"/>
<dbReference type="AlphaFoldDB" id="A0A9W9I2I6"/>
<accession>A0A9W9I2I6</accession>
<comment type="similarity">
    <text evidence="2">Belongs to the CENP-X/MHF2 family.</text>
</comment>
<dbReference type="InterPro" id="IPR009072">
    <property type="entry name" value="Histone-fold"/>
</dbReference>
<dbReference type="Pfam" id="PF09415">
    <property type="entry name" value="CENP-X"/>
    <property type="match status" value="1"/>
</dbReference>
<dbReference type="InterPro" id="IPR018552">
    <property type="entry name" value="CENP-X"/>
</dbReference>
<evidence type="ECO:0000256" key="4">
    <source>
        <dbReference type="ARBA" id="ARBA00023125"/>
    </source>
</evidence>
<dbReference type="GO" id="GO:0000712">
    <property type="term" value="P:resolution of meiotic recombination intermediates"/>
    <property type="evidence" value="ECO:0007669"/>
    <property type="project" value="TreeGrafter"/>
</dbReference>
<name>A0A9W9I2I6_9EURO</name>
<keyword evidence="9" id="KW-1185">Reference proteome</keyword>
<evidence type="ECO:0000256" key="7">
    <source>
        <dbReference type="SAM" id="MobiDB-lite"/>
    </source>
</evidence>
<evidence type="ECO:0000256" key="1">
    <source>
        <dbReference type="ARBA" id="ARBA00004123"/>
    </source>
</evidence>
<sequence>MAGEPQAAQKKRRLPFKPPSRASTTAEPSSSTATATGKGKGKGKESTTKSTSKGTSKPSSSTSTSTSKPNSKRKATSPESTSNKRPRPVSPPSNLPATPSDFASDSEPESPRPDRERTPSEEPDYILAEIVTRDKSEDVALGDPAIPRKLLTRLLLHHFANEKTRLAKDADGVMAKYVDVFVREAIARASLERAETNEAAGTKSVADGFLEVEDLEKLAPQLIMDF</sequence>
<comment type="subcellular location">
    <subcellularLocation>
        <location evidence="1">Nucleus</location>
    </subcellularLocation>
</comment>
<evidence type="ECO:0000313" key="9">
    <source>
        <dbReference type="Proteomes" id="UP001146351"/>
    </source>
</evidence>
<dbReference type="GO" id="GO:0071821">
    <property type="term" value="C:FANCM-MHF complex"/>
    <property type="evidence" value="ECO:0007669"/>
    <property type="project" value="TreeGrafter"/>
</dbReference>
<keyword evidence="6" id="KW-0539">Nucleus</keyword>
<dbReference type="GO" id="GO:0031297">
    <property type="term" value="P:replication fork processing"/>
    <property type="evidence" value="ECO:0007669"/>
    <property type="project" value="TreeGrafter"/>
</dbReference>
<evidence type="ECO:0000256" key="3">
    <source>
        <dbReference type="ARBA" id="ARBA00022763"/>
    </source>
</evidence>
<reference evidence="8" key="1">
    <citation type="submission" date="2022-11" db="EMBL/GenBank/DDBJ databases">
        <authorList>
            <person name="Petersen C."/>
        </authorList>
    </citation>
    <scope>NUCLEOTIDE SEQUENCE</scope>
    <source>
        <strain evidence="8">IBT 21917</strain>
    </source>
</reference>
<keyword evidence="5" id="KW-0234">DNA repair</keyword>
<protein>
    <recommendedName>
        <fullName evidence="10">Centromere protein X</fullName>
    </recommendedName>
</protein>
<evidence type="ECO:0000256" key="2">
    <source>
        <dbReference type="ARBA" id="ARBA00009359"/>
    </source>
</evidence>
<dbReference type="GO" id="GO:0051382">
    <property type="term" value="P:kinetochore assembly"/>
    <property type="evidence" value="ECO:0007669"/>
    <property type="project" value="InterPro"/>
</dbReference>
<organism evidence="8 9">
    <name type="scientific">Penicillium capsulatum</name>
    <dbReference type="NCBI Taxonomy" id="69766"/>
    <lineage>
        <taxon>Eukaryota</taxon>
        <taxon>Fungi</taxon>
        <taxon>Dikarya</taxon>
        <taxon>Ascomycota</taxon>
        <taxon>Pezizomycotina</taxon>
        <taxon>Eurotiomycetes</taxon>
        <taxon>Eurotiomycetidae</taxon>
        <taxon>Eurotiales</taxon>
        <taxon>Aspergillaceae</taxon>
        <taxon>Penicillium</taxon>
    </lineage>
</organism>
<comment type="caution">
    <text evidence="8">The sequence shown here is derived from an EMBL/GenBank/DDBJ whole genome shotgun (WGS) entry which is preliminary data.</text>
</comment>
<evidence type="ECO:0000256" key="6">
    <source>
        <dbReference type="ARBA" id="ARBA00023242"/>
    </source>
</evidence>
<dbReference type="Gene3D" id="1.10.20.10">
    <property type="entry name" value="Histone, subunit A"/>
    <property type="match status" value="1"/>
</dbReference>
<dbReference type="PANTHER" id="PTHR28680:SF1">
    <property type="entry name" value="CENTROMERE PROTEIN X"/>
    <property type="match status" value="1"/>
</dbReference>
<evidence type="ECO:0000256" key="5">
    <source>
        <dbReference type="ARBA" id="ARBA00023204"/>
    </source>
</evidence>
<evidence type="ECO:0008006" key="10">
    <source>
        <dbReference type="Google" id="ProtNLM"/>
    </source>
</evidence>
<dbReference type="GO" id="GO:0006281">
    <property type="term" value="P:DNA repair"/>
    <property type="evidence" value="ECO:0007669"/>
    <property type="project" value="UniProtKB-KW"/>
</dbReference>
<keyword evidence="3" id="KW-0227">DNA damage</keyword>
<dbReference type="OrthoDB" id="2500381at2759"/>
<feature type="compositionally biased region" description="Low complexity" evidence="7">
    <location>
        <begin position="19"/>
        <end position="37"/>
    </location>
</feature>
<dbReference type="CDD" id="cd22921">
    <property type="entry name" value="HFD_CENP-X"/>
    <property type="match status" value="1"/>
</dbReference>
<dbReference type="PANTHER" id="PTHR28680">
    <property type="entry name" value="CENTROMERE PROTEIN X"/>
    <property type="match status" value="1"/>
</dbReference>